<reference evidence="1 2" key="1">
    <citation type="submission" date="2018-06" db="EMBL/GenBank/DDBJ databases">
        <title>Comparative genomics reveals the genomic features of Rhizophagus irregularis, R. cerebriforme, R. diaphanum and Gigaspora rosea, and their symbiotic lifestyle signature.</title>
        <authorList>
            <person name="Morin E."/>
            <person name="San Clemente H."/>
            <person name="Chen E.C.H."/>
            <person name="De La Providencia I."/>
            <person name="Hainaut M."/>
            <person name="Kuo A."/>
            <person name="Kohler A."/>
            <person name="Murat C."/>
            <person name="Tang N."/>
            <person name="Roy S."/>
            <person name="Loubradou J."/>
            <person name="Henrissat B."/>
            <person name="Grigoriev I.V."/>
            <person name="Corradi N."/>
            <person name="Roux C."/>
            <person name="Martin F.M."/>
        </authorList>
    </citation>
    <scope>NUCLEOTIDE SEQUENCE [LARGE SCALE GENOMIC DNA]</scope>
    <source>
        <strain evidence="1 2">DAOM 194757</strain>
    </source>
</reference>
<evidence type="ECO:0000313" key="1">
    <source>
        <dbReference type="EMBL" id="RIB24136.1"/>
    </source>
</evidence>
<dbReference type="AlphaFoldDB" id="A0A397VYN6"/>
<dbReference type="Proteomes" id="UP000266673">
    <property type="component" value="Unassembled WGS sequence"/>
</dbReference>
<protein>
    <submittedName>
        <fullName evidence="1">Uncharacterized protein</fullName>
    </submittedName>
</protein>
<keyword evidence="2" id="KW-1185">Reference proteome</keyword>
<dbReference type="EMBL" id="QKWP01000229">
    <property type="protein sequence ID" value="RIB24136.1"/>
    <property type="molecule type" value="Genomic_DNA"/>
</dbReference>
<name>A0A397VYN6_9GLOM</name>
<gene>
    <name evidence="1" type="ORF">C2G38_2032140</name>
</gene>
<proteinExistence type="predicted"/>
<evidence type="ECO:0000313" key="2">
    <source>
        <dbReference type="Proteomes" id="UP000266673"/>
    </source>
</evidence>
<sequence>MTYVMKYPLLQLSIYKFDENPFDIGYYSGIDKPFEDIYTPDILKVIFIQCTENLCIIEKNEKAKFFFTKTMQQLRLKTLDLPANTVNILSSPNSTCIVAFTNEGLLNSKAHICFVINFEESEFEASAQKDCKQALSYKENFEKYVIDMIDRVKISTKKPSTILSQFKTNVKHYQDLFDSHIISQHASKFLLGEWIIKNIIKMIMIIQKKLATKYYLVGMRKSSNIMAIERSKQYPQWVNRAAENHI</sequence>
<organism evidence="1 2">
    <name type="scientific">Gigaspora rosea</name>
    <dbReference type="NCBI Taxonomy" id="44941"/>
    <lineage>
        <taxon>Eukaryota</taxon>
        <taxon>Fungi</taxon>
        <taxon>Fungi incertae sedis</taxon>
        <taxon>Mucoromycota</taxon>
        <taxon>Glomeromycotina</taxon>
        <taxon>Glomeromycetes</taxon>
        <taxon>Diversisporales</taxon>
        <taxon>Gigasporaceae</taxon>
        <taxon>Gigaspora</taxon>
    </lineage>
</organism>
<dbReference type="OrthoDB" id="2445525at2759"/>
<accession>A0A397VYN6</accession>
<dbReference type="STRING" id="44941.A0A397VYN6"/>
<comment type="caution">
    <text evidence="1">The sequence shown here is derived from an EMBL/GenBank/DDBJ whole genome shotgun (WGS) entry which is preliminary data.</text>
</comment>